<dbReference type="EMBL" id="LECT01000015">
    <property type="protein sequence ID" value="KLU06417.1"/>
    <property type="molecule type" value="Genomic_DNA"/>
</dbReference>
<gene>
    <name evidence="2" type="ORF">RISK_001628</name>
</gene>
<reference evidence="2" key="1">
    <citation type="submission" date="2015-05" db="EMBL/GenBank/DDBJ databases">
        <title>Permanent draft genome of Rhodopirellula islandicus K833.</title>
        <authorList>
            <person name="Kizina J."/>
            <person name="Richter M."/>
            <person name="Glockner F.O."/>
            <person name="Harder J."/>
        </authorList>
    </citation>
    <scope>NUCLEOTIDE SEQUENCE [LARGE SCALE GENOMIC DNA]</scope>
    <source>
        <strain evidence="2">K833</strain>
    </source>
</reference>
<proteinExistence type="predicted"/>
<feature type="region of interest" description="Disordered" evidence="1">
    <location>
        <begin position="1"/>
        <end position="43"/>
    </location>
</feature>
<keyword evidence="3" id="KW-1185">Reference proteome</keyword>
<evidence type="ECO:0000313" key="2">
    <source>
        <dbReference type="EMBL" id="KLU06417.1"/>
    </source>
</evidence>
<accession>A0A0J1BIQ8</accession>
<dbReference type="Proteomes" id="UP000036367">
    <property type="component" value="Unassembled WGS sequence"/>
</dbReference>
<name>A0A0J1BIQ8_RHOIS</name>
<feature type="compositionally biased region" description="Polar residues" evidence="1">
    <location>
        <begin position="1"/>
        <end position="15"/>
    </location>
</feature>
<sequence>MSNQCRSQVWHSLRSTSEERTCENTDQNSSTNRAANSEPIGYNERLMKKQGGDLESTGCQEAYACVSWLISWPRKKLIKNF</sequence>
<comment type="caution">
    <text evidence="2">The sequence shown here is derived from an EMBL/GenBank/DDBJ whole genome shotgun (WGS) entry which is preliminary data.</text>
</comment>
<evidence type="ECO:0000256" key="1">
    <source>
        <dbReference type="SAM" id="MobiDB-lite"/>
    </source>
</evidence>
<dbReference type="PATRIC" id="fig|595434.4.peg.1556"/>
<organism evidence="2 3">
    <name type="scientific">Rhodopirellula islandica</name>
    <dbReference type="NCBI Taxonomy" id="595434"/>
    <lineage>
        <taxon>Bacteria</taxon>
        <taxon>Pseudomonadati</taxon>
        <taxon>Planctomycetota</taxon>
        <taxon>Planctomycetia</taxon>
        <taxon>Pirellulales</taxon>
        <taxon>Pirellulaceae</taxon>
        <taxon>Rhodopirellula</taxon>
    </lineage>
</organism>
<protein>
    <submittedName>
        <fullName evidence="2">Uncharacterized protein</fullName>
    </submittedName>
</protein>
<evidence type="ECO:0000313" key="3">
    <source>
        <dbReference type="Proteomes" id="UP000036367"/>
    </source>
</evidence>
<dbReference type="AlphaFoldDB" id="A0A0J1BIQ8"/>
<feature type="compositionally biased region" description="Polar residues" evidence="1">
    <location>
        <begin position="24"/>
        <end position="35"/>
    </location>
</feature>